<dbReference type="GO" id="GO:0007165">
    <property type="term" value="P:signal transduction"/>
    <property type="evidence" value="ECO:0007669"/>
    <property type="project" value="InterPro"/>
</dbReference>
<sequence>MDYDYPVLTSLLTINKLNFFVNTTIYNILEKKIKEGRNTDAISLNFSINSKMRNAQIDIGNSDKPVVFNFFGSLFNSPDPALTEEEMLEYTTLFISRMAEGADTILDELKNKSILFLGCSQPEWLIRFFMRVLVNERMNDWDRRRSTITIVSDHMNMNQRQYAFLKSHKVEIFEGNTAEFVSTLVDKWTQMHPPARKPKMIFLSYTQADVDAVQRVKQEIEKKVDGVICWYDKERIFSGDKFTTIIVDNIRKSCLFIPLISQNCVNRPDKYFSREWEWAYNQNIIRELDGIDKKFIMPVVIDETLPTEEIIAKFFSDVSIERVLGGMPDDEFINRLKENLND</sequence>
<dbReference type="AlphaFoldDB" id="A0A6J4TXM6"/>
<dbReference type="InterPro" id="IPR000157">
    <property type="entry name" value="TIR_dom"/>
</dbReference>
<protein>
    <recommendedName>
        <fullName evidence="1">TIR domain-containing protein</fullName>
    </recommendedName>
</protein>
<evidence type="ECO:0000259" key="1">
    <source>
        <dbReference type="PROSITE" id="PS50104"/>
    </source>
</evidence>
<dbReference type="SUPFAM" id="SSF52200">
    <property type="entry name" value="Toll/Interleukin receptor TIR domain"/>
    <property type="match status" value="1"/>
</dbReference>
<reference evidence="2" key="1">
    <citation type="submission" date="2020-02" db="EMBL/GenBank/DDBJ databases">
        <authorList>
            <person name="Meier V. D."/>
        </authorList>
    </citation>
    <scope>NUCLEOTIDE SEQUENCE</scope>
    <source>
        <strain evidence="2">AVDCRST_MAG96</strain>
    </source>
</reference>
<feature type="domain" description="TIR" evidence="1">
    <location>
        <begin position="197"/>
        <end position="342"/>
    </location>
</feature>
<proteinExistence type="predicted"/>
<gene>
    <name evidence="2" type="ORF">AVDCRST_MAG96-3835</name>
</gene>
<name>A0A6J4TXM6_9BACT</name>
<dbReference type="PROSITE" id="PS50104">
    <property type="entry name" value="TIR"/>
    <property type="match status" value="1"/>
</dbReference>
<dbReference type="EMBL" id="CADCVN010001499">
    <property type="protein sequence ID" value="CAA9535031.1"/>
    <property type="molecule type" value="Genomic_DNA"/>
</dbReference>
<dbReference type="Gene3D" id="3.40.50.10140">
    <property type="entry name" value="Toll/interleukin-1 receptor homology (TIR) domain"/>
    <property type="match status" value="1"/>
</dbReference>
<evidence type="ECO:0000313" key="2">
    <source>
        <dbReference type="EMBL" id="CAA9535031.1"/>
    </source>
</evidence>
<accession>A0A6J4TXM6</accession>
<dbReference type="InterPro" id="IPR035897">
    <property type="entry name" value="Toll_tir_struct_dom_sf"/>
</dbReference>
<organism evidence="2">
    <name type="scientific">uncultured Segetibacter sp</name>
    <dbReference type="NCBI Taxonomy" id="481133"/>
    <lineage>
        <taxon>Bacteria</taxon>
        <taxon>Pseudomonadati</taxon>
        <taxon>Bacteroidota</taxon>
        <taxon>Chitinophagia</taxon>
        <taxon>Chitinophagales</taxon>
        <taxon>Chitinophagaceae</taxon>
        <taxon>Segetibacter</taxon>
        <taxon>environmental samples</taxon>
    </lineage>
</organism>
<dbReference type="Pfam" id="PF13676">
    <property type="entry name" value="TIR_2"/>
    <property type="match status" value="1"/>
</dbReference>